<dbReference type="GO" id="GO:0005737">
    <property type="term" value="C:cytoplasm"/>
    <property type="evidence" value="ECO:0007669"/>
    <property type="project" value="UniProtKB-SubCell"/>
</dbReference>
<evidence type="ECO:0000256" key="3">
    <source>
        <dbReference type="ARBA" id="ARBA00022741"/>
    </source>
</evidence>
<evidence type="ECO:0000259" key="15">
    <source>
        <dbReference type="PROSITE" id="PS51194"/>
    </source>
</evidence>
<protein>
    <recommendedName>
        <fullName evidence="12 13">Transcription-repair-coupling factor</fullName>
        <shortName evidence="13">TRCF</shortName>
        <ecNumber evidence="13">3.6.4.-</ecNumber>
    </recommendedName>
</protein>
<evidence type="ECO:0000256" key="2">
    <source>
        <dbReference type="ARBA" id="ARBA00022490"/>
    </source>
</evidence>
<dbReference type="SMART" id="SM00487">
    <property type="entry name" value="DEXDc"/>
    <property type="match status" value="1"/>
</dbReference>
<dbReference type="GO" id="GO:0003678">
    <property type="term" value="F:DNA helicase activity"/>
    <property type="evidence" value="ECO:0007669"/>
    <property type="project" value="TreeGrafter"/>
</dbReference>
<dbReference type="InterPro" id="IPR027417">
    <property type="entry name" value="P-loop_NTPase"/>
</dbReference>
<dbReference type="Pfam" id="PF21132">
    <property type="entry name" value="MFD_D3"/>
    <property type="match status" value="1"/>
</dbReference>
<organism evidence="16 17">
    <name type="scientific">Azoarcus indigens</name>
    <dbReference type="NCBI Taxonomy" id="29545"/>
    <lineage>
        <taxon>Bacteria</taxon>
        <taxon>Pseudomonadati</taxon>
        <taxon>Pseudomonadota</taxon>
        <taxon>Betaproteobacteria</taxon>
        <taxon>Rhodocyclales</taxon>
        <taxon>Zoogloeaceae</taxon>
        <taxon>Azoarcus</taxon>
    </lineage>
</organism>
<dbReference type="NCBIfam" id="TIGR00580">
    <property type="entry name" value="mfd"/>
    <property type="match status" value="1"/>
</dbReference>
<dbReference type="GO" id="GO:0006355">
    <property type="term" value="P:regulation of DNA-templated transcription"/>
    <property type="evidence" value="ECO:0007669"/>
    <property type="project" value="UniProtKB-UniRule"/>
</dbReference>
<dbReference type="SUPFAM" id="SSF143517">
    <property type="entry name" value="TRCF domain-like"/>
    <property type="match status" value="1"/>
</dbReference>
<dbReference type="EC" id="3.6.4.-" evidence="13"/>
<dbReference type="Gene3D" id="3.90.1150.50">
    <property type="entry name" value="Transcription-repair-coupling factor, D7 domain"/>
    <property type="match status" value="1"/>
</dbReference>
<evidence type="ECO:0000256" key="11">
    <source>
        <dbReference type="ARBA" id="ARBA00061399"/>
    </source>
</evidence>
<dbReference type="OrthoDB" id="9804325at2"/>
<keyword evidence="5 13" id="KW-0378">Hydrolase</keyword>
<dbReference type="PANTHER" id="PTHR47964">
    <property type="entry name" value="ATP-DEPENDENT DNA HELICASE HOMOLOG RECG, CHLOROPLASTIC"/>
    <property type="match status" value="1"/>
</dbReference>
<feature type="domain" description="Helicase ATP-binding" evidence="14">
    <location>
        <begin position="620"/>
        <end position="781"/>
    </location>
</feature>
<dbReference type="Pfam" id="PF02559">
    <property type="entry name" value="CarD_TRCF_RID"/>
    <property type="match status" value="1"/>
</dbReference>
<evidence type="ECO:0000256" key="6">
    <source>
        <dbReference type="ARBA" id="ARBA00022806"/>
    </source>
</evidence>
<dbReference type="SMART" id="SM00982">
    <property type="entry name" value="TRCF"/>
    <property type="match status" value="1"/>
</dbReference>
<dbReference type="Gene3D" id="3.30.2060.10">
    <property type="entry name" value="Penicillin-binding protein 1b domain"/>
    <property type="match status" value="1"/>
</dbReference>
<evidence type="ECO:0000256" key="5">
    <source>
        <dbReference type="ARBA" id="ARBA00022801"/>
    </source>
</evidence>
<evidence type="ECO:0000313" key="17">
    <source>
        <dbReference type="Proteomes" id="UP000295129"/>
    </source>
</evidence>
<reference evidence="16 17" key="1">
    <citation type="submission" date="2019-03" db="EMBL/GenBank/DDBJ databases">
        <title>Genomic Encyclopedia of Type Strains, Phase IV (KMG-IV): sequencing the most valuable type-strain genomes for metagenomic binning, comparative biology and taxonomic classification.</title>
        <authorList>
            <person name="Goeker M."/>
        </authorList>
    </citation>
    <scope>NUCLEOTIDE SEQUENCE [LARGE SCALE GENOMIC DNA]</scope>
    <source>
        <strain evidence="16 17">DSM 12121</strain>
    </source>
</reference>
<keyword evidence="8 13" id="KW-0238">DNA-binding</keyword>
<evidence type="ECO:0000256" key="9">
    <source>
        <dbReference type="ARBA" id="ARBA00023204"/>
    </source>
</evidence>
<dbReference type="SUPFAM" id="SSF52540">
    <property type="entry name" value="P-loop containing nucleoside triphosphate hydrolases"/>
    <property type="match status" value="4"/>
</dbReference>
<comment type="similarity">
    <text evidence="10 13">In the N-terminal section; belongs to the UvrB family.</text>
</comment>
<dbReference type="InterPro" id="IPR047112">
    <property type="entry name" value="RecG/Mfd"/>
</dbReference>
<comment type="caution">
    <text evidence="16">The sequence shown here is derived from an EMBL/GenBank/DDBJ whole genome shotgun (WGS) entry which is preliminary data.</text>
</comment>
<evidence type="ECO:0000256" key="1">
    <source>
        <dbReference type="ARBA" id="ARBA00004496"/>
    </source>
</evidence>
<dbReference type="GO" id="GO:0005524">
    <property type="term" value="F:ATP binding"/>
    <property type="evidence" value="ECO:0007669"/>
    <property type="project" value="UniProtKB-UniRule"/>
</dbReference>
<dbReference type="InterPro" id="IPR004576">
    <property type="entry name" value="Mfd"/>
</dbReference>
<dbReference type="InterPro" id="IPR014001">
    <property type="entry name" value="Helicase_ATP-bd"/>
</dbReference>
<dbReference type="InterPro" id="IPR003711">
    <property type="entry name" value="CarD-like/TRCF_RID"/>
</dbReference>
<dbReference type="PROSITE" id="PS51192">
    <property type="entry name" value="HELICASE_ATP_BIND_1"/>
    <property type="match status" value="1"/>
</dbReference>
<dbReference type="PANTHER" id="PTHR47964:SF1">
    <property type="entry name" value="ATP-DEPENDENT DNA HELICASE HOMOLOG RECG, CHLOROPLASTIC"/>
    <property type="match status" value="1"/>
</dbReference>
<evidence type="ECO:0000313" key="16">
    <source>
        <dbReference type="EMBL" id="TDN45507.1"/>
    </source>
</evidence>
<name>A0A4R6DL42_9RHOO</name>
<dbReference type="Gene3D" id="2.40.10.170">
    <property type="match status" value="1"/>
</dbReference>
<dbReference type="SMART" id="SM00490">
    <property type="entry name" value="HELICc"/>
    <property type="match status" value="1"/>
</dbReference>
<dbReference type="Gene3D" id="3.40.50.11140">
    <property type="match status" value="1"/>
</dbReference>
<proteinExistence type="inferred from homology"/>
<dbReference type="FunFam" id="3.40.50.300:FF:000546">
    <property type="entry name" value="Transcription-repair-coupling factor"/>
    <property type="match status" value="1"/>
</dbReference>
<comment type="function">
    <text evidence="13">Couples transcription and DNA repair by recognizing RNA polymerase (RNAP) stalled at DNA lesions. Mediates ATP-dependent release of RNAP and its truncated transcript from the DNA, and recruitment of nucleotide excision repair machinery to the damaged site.</text>
</comment>
<evidence type="ECO:0000256" key="10">
    <source>
        <dbReference type="ARBA" id="ARBA00061104"/>
    </source>
</evidence>
<comment type="subcellular location">
    <subcellularLocation>
        <location evidence="1 13">Cytoplasm</location>
    </subcellularLocation>
</comment>
<feature type="domain" description="Helicase C-terminal" evidence="15">
    <location>
        <begin position="802"/>
        <end position="956"/>
    </location>
</feature>
<comment type="similarity">
    <text evidence="11 13">In the C-terminal section; belongs to the helicase family. RecG subfamily.</text>
</comment>
<keyword evidence="7 13" id="KW-0067">ATP-binding</keyword>
<dbReference type="InterPro" id="IPR048635">
    <property type="entry name" value="MFD_D3"/>
</dbReference>
<evidence type="ECO:0000256" key="12">
    <source>
        <dbReference type="ARBA" id="ARBA00070128"/>
    </source>
</evidence>
<dbReference type="InterPro" id="IPR036101">
    <property type="entry name" value="CarD-like/TRCF_RID_sf"/>
</dbReference>
<accession>A0A4R6DL42</accession>
<dbReference type="Gene3D" id="3.40.50.11180">
    <property type="match status" value="1"/>
</dbReference>
<keyword evidence="6" id="KW-0347">Helicase</keyword>
<dbReference type="SUPFAM" id="SSF141259">
    <property type="entry name" value="CarD-like"/>
    <property type="match status" value="1"/>
</dbReference>
<keyword evidence="4 13" id="KW-0227">DNA damage</keyword>
<dbReference type="InterPro" id="IPR011545">
    <property type="entry name" value="DEAD/DEAH_box_helicase_dom"/>
</dbReference>
<dbReference type="AlphaFoldDB" id="A0A4R6DL42"/>
<dbReference type="FunFam" id="3.40.50.300:FF:000300">
    <property type="entry name" value="Transcription-repair-coupling factor"/>
    <property type="match status" value="1"/>
</dbReference>
<dbReference type="InterPro" id="IPR005118">
    <property type="entry name" value="TRCF_C"/>
</dbReference>
<dbReference type="SMART" id="SM01058">
    <property type="entry name" value="CarD_TRCF"/>
    <property type="match status" value="1"/>
</dbReference>
<evidence type="ECO:0000259" key="14">
    <source>
        <dbReference type="PROSITE" id="PS51192"/>
    </source>
</evidence>
<dbReference type="RefSeq" id="WP_133594882.1">
    <property type="nucleotide sequence ID" value="NZ_SNVV01000030.1"/>
</dbReference>
<dbReference type="Pfam" id="PF03461">
    <property type="entry name" value="TRCF"/>
    <property type="match status" value="1"/>
</dbReference>
<evidence type="ECO:0000256" key="13">
    <source>
        <dbReference type="HAMAP-Rule" id="MF_00969"/>
    </source>
</evidence>
<dbReference type="Pfam" id="PF00270">
    <property type="entry name" value="DEAD"/>
    <property type="match status" value="1"/>
</dbReference>
<keyword evidence="3 13" id="KW-0547">Nucleotide-binding</keyword>
<evidence type="ECO:0000256" key="7">
    <source>
        <dbReference type="ARBA" id="ARBA00022840"/>
    </source>
</evidence>
<dbReference type="InterPro" id="IPR041471">
    <property type="entry name" value="UvrB_inter"/>
</dbReference>
<dbReference type="Pfam" id="PF17757">
    <property type="entry name" value="UvrB_inter"/>
    <property type="match status" value="1"/>
</dbReference>
<dbReference type="GO" id="GO:0003684">
    <property type="term" value="F:damaged DNA binding"/>
    <property type="evidence" value="ECO:0007669"/>
    <property type="project" value="InterPro"/>
</dbReference>
<gene>
    <name evidence="13" type="primary">mfd</name>
    <name evidence="16" type="ORF">C7389_13017</name>
</gene>
<evidence type="ECO:0000256" key="4">
    <source>
        <dbReference type="ARBA" id="ARBA00022763"/>
    </source>
</evidence>
<dbReference type="Proteomes" id="UP000295129">
    <property type="component" value="Unassembled WGS sequence"/>
</dbReference>
<dbReference type="EMBL" id="SNVV01000030">
    <property type="protein sequence ID" value="TDN45507.1"/>
    <property type="molecule type" value="Genomic_DNA"/>
</dbReference>
<keyword evidence="9 13" id="KW-0234">DNA repair</keyword>
<keyword evidence="17" id="KW-1185">Reference proteome</keyword>
<dbReference type="InterPro" id="IPR037235">
    <property type="entry name" value="TRCF-like_C_D7"/>
</dbReference>
<dbReference type="GO" id="GO:0000716">
    <property type="term" value="P:transcription-coupled nucleotide-excision repair, DNA damage recognition"/>
    <property type="evidence" value="ECO:0007669"/>
    <property type="project" value="UniProtKB-UniRule"/>
</dbReference>
<dbReference type="Pfam" id="PF00271">
    <property type="entry name" value="Helicase_C"/>
    <property type="match status" value="1"/>
</dbReference>
<dbReference type="GO" id="GO:0016787">
    <property type="term" value="F:hydrolase activity"/>
    <property type="evidence" value="ECO:0007669"/>
    <property type="project" value="UniProtKB-KW"/>
</dbReference>
<dbReference type="PROSITE" id="PS51194">
    <property type="entry name" value="HELICASE_CTER"/>
    <property type="match status" value="1"/>
</dbReference>
<dbReference type="HAMAP" id="MF_00969">
    <property type="entry name" value="TRCF"/>
    <property type="match status" value="1"/>
</dbReference>
<dbReference type="CDD" id="cd17991">
    <property type="entry name" value="DEXHc_TRCF"/>
    <property type="match status" value="1"/>
</dbReference>
<dbReference type="Gene3D" id="3.40.50.300">
    <property type="entry name" value="P-loop containing nucleotide triphosphate hydrolases"/>
    <property type="match status" value="2"/>
</dbReference>
<dbReference type="InterPro" id="IPR001650">
    <property type="entry name" value="Helicase_C-like"/>
</dbReference>
<sequence>MPSFDALLPGLSALPLPKPGGRLDLPPLAGSSDALALAQLASRGQMLTVVTANPLDAQRLQDELAWLAPGLRLHLLPDWETLPYDSFSPHQDLISERLSTLYAISRGEADVVLVPASTALYRMAPAAYLAAYTFFLKQGTKLDVEQLRAQMALAGYAHVTQVVSPGEFSVRGGLVDLFPMGSPLPYRIDLFDDEIESIKTFDPDTQRTVYPTKEIRLLPAREFPLDDGGRTRFRSRFRETFEGDPSKASIYKDVSNGIAPAGIEYYLPLFFEETATLFDYLPVDTPVLLHRDVSAAIAEFWRDTRSRHDLLKGDRSKPVLPPEQLFLSEEAFFLALKNRPRLTLASGAAGEAARALPELAVERKASDPLHKLKALLQGEWCSQGGRVLLLADSPGRRETISEYLAEYGLKPSASADFHAFVDSGSAFALGVGPLAAGFLLPEAGIAVVTEAELYATTARSRARREAKKAATMEGWLRDLSELKIGDPVVHVSHGIGRYLGLVHMNLGEGDTEFLHLEYNAGDKLYVPVSQLHVITRYAGADPEAVDLHRLGSGQWEKAKKKAAMQVRDTAAELLALYAQRAARPGHRFDFKQHDLEAFAEAFGFDTTPDQQAAIDAVVADMKSGRPMDRLVCGDVGFGKTEVALRAAFIAVADGKQVVVLCPTTLLAEQHYQTFADRFADWPIKIAELSRFKSAKEQAEALVQLGEGKVDIIIGTHRLLQKDVVFKRLGLVIIDEEHRFGVRQKETLKQLRSEVDILTLTATPIPRTLGLAMEGLREFSVIATAPQKRLAIKTFVQRWSKGIVREAVLREFKRGGQVYFLHNEVDTIENMRNDLAELLPEARIVVGHGQLPERELERVMRDFTQQRANLLLCTTIIETGINIPTANTIIINRADRFGLAQLHQLRGRVGRSHHQAYAYLLTDANAKPSAQAQKRLEAISMMEELGSGFYLAMHDLEIRGAGEVLGENQSGEIQQVGFSLYTEMLKRAVKDLQAGKEPDLSQPLEVVSEINLHAPALLPTDYCPDVGERLTLYKRLANCDAEDELRSLQEELIDRFGELPPQTQALIETHRLRLLLKPWHVQKLDASEAQISVQFGPAAPIDPAKVIFLIQKDKNTRMAGPDRLIRKVDLPVLKQRAQAVRELLDAVKA</sequence>
<evidence type="ECO:0000256" key="8">
    <source>
        <dbReference type="ARBA" id="ARBA00023125"/>
    </source>
</evidence>
<keyword evidence="2 13" id="KW-0963">Cytoplasm</keyword>